<evidence type="ECO:0000313" key="4">
    <source>
        <dbReference type="Proteomes" id="UP001499959"/>
    </source>
</evidence>
<evidence type="ECO:0000259" key="2">
    <source>
        <dbReference type="Pfam" id="PF09917"/>
    </source>
</evidence>
<keyword evidence="1" id="KW-0732">Signal</keyword>
<dbReference type="InterPro" id="IPR019223">
    <property type="entry name" value="DUF2147"/>
</dbReference>
<sequence length="151" mass="16340">MRRTVLVWLALLCLLPVSAFAQNTPAQNSPLGRWRSIDDASGKPKAVIEIAETGNGTLSAKIVQILDTKDGPNPLCDDCTGARHNKPILGMTIAWGLKPQGKVWAGGRILDPENGKEYSVKMTPIAGGRKLEVRGFLGVALLGRTQVWLRE</sequence>
<proteinExistence type="predicted"/>
<gene>
    <name evidence="3" type="ORF">GCM10023307_01180</name>
</gene>
<feature type="chain" id="PRO_5047163602" evidence="1">
    <location>
        <begin position="22"/>
        <end position="151"/>
    </location>
</feature>
<reference evidence="4" key="1">
    <citation type="journal article" date="2019" name="Int. J. Syst. Evol. Microbiol.">
        <title>The Global Catalogue of Microorganisms (GCM) 10K type strain sequencing project: providing services to taxonomists for standard genome sequencing and annotation.</title>
        <authorList>
            <consortium name="The Broad Institute Genomics Platform"/>
            <consortium name="The Broad Institute Genome Sequencing Center for Infectious Disease"/>
            <person name="Wu L."/>
            <person name="Ma J."/>
        </authorList>
    </citation>
    <scope>NUCLEOTIDE SEQUENCE [LARGE SCALE GENOMIC DNA]</scope>
    <source>
        <strain evidence="4">JCM 18204</strain>
    </source>
</reference>
<accession>A0ABP9AHE2</accession>
<feature type="domain" description="DUF2147" evidence="2">
    <location>
        <begin position="32"/>
        <end position="150"/>
    </location>
</feature>
<keyword evidence="4" id="KW-1185">Reference proteome</keyword>
<organism evidence="3 4">
    <name type="scientific">Lysobacter hankyongensis</name>
    <dbReference type="NCBI Taxonomy" id="1176535"/>
    <lineage>
        <taxon>Bacteria</taxon>
        <taxon>Pseudomonadati</taxon>
        <taxon>Pseudomonadota</taxon>
        <taxon>Gammaproteobacteria</taxon>
        <taxon>Lysobacterales</taxon>
        <taxon>Lysobacteraceae</taxon>
        <taxon>Lysobacter</taxon>
    </lineage>
</organism>
<protein>
    <submittedName>
        <fullName evidence="3">DUF2147 domain-containing protein</fullName>
    </submittedName>
</protein>
<dbReference type="Gene3D" id="2.40.128.520">
    <property type="match status" value="1"/>
</dbReference>
<dbReference type="RefSeq" id="WP_345301332.1">
    <property type="nucleotide sequence ID" value="NZ_BAABJE010000001.1"/>
</dbReference>
<dbReference type="PANTHER" id="PTHR36919:SF3">
    <property type="entry name" value="BLL5882 PROTEIN"/>
    <property type="match status" value="1"/>
</dbReference>
<comment type="caution">
    <text evidence="3">The sequence shown here is derived from an EMBL/GenBank/DDBJ whole genome shotgun (WGS) entry which is preliminary data.</text>
</comment>
<dbReference type="Proteomes" id="UP001499959">
    <property type="component" value="Unassembled WGS sequence"/>
</dbReference>
<name>A0ABP9AHE2_9GAMM</name>
<dbReference type="PANTHER" id="PTHR36919">
    <property type="entry name" value="BLR1215 PROTEIN"/>
    <property type="match status" value="1"/>
</dbReference>
<dbReference type="Pfam" id="PF09917">
    <property type="entry name" value="DUF2147"/>
    <property type="match status" value="1"/>
</dbReference>
<dbReference type="EMBL" id="BAABJE010000001">
    <property type="protein sequence ID" value="GAA4780909.1"/>
    <property type="molecule type" value="Genomic_DNA"/>
</dbReference>
<evidence type="ECO:0000256" key="1">
    <source>
        <dbReference type="SAM" id="SignalP"/>
    </source>
</evidence>
<feature type="signal peptide" evidence="1">
    <location>
        <begin position="1"/>
        <end position="21"/>
    </location>
</feature>
<evidence type="ECO:0000313" key="3">
    <source>
        <dbReference type="EMBL" id="GAA4780909.1"/>
    </source>
</evidence>